<evidence type="ECO:0000313" key="3">
    <source>
        <dbReference type="Proteomes" id="UP000261340"/>
    </source>
</evidence>
<reference evidence="2" key="2">
    <citation type="submission" date="2025-09" db="UniProtKB">
        <authorList>
            <consortium name="Ensembl"/>
        </authorList>
    </citation>
    <scope>IDENTIFICATION</scope>
</reference>
<dbReference type="InterPro" id="IPR012677">
    <property type="entry name" value="Nucleotide-bd_a/b_plait_sf"/>
</dbReference>
<dbReference type="Ensembl" id="ENSACIT00000019660.1">
    <property type="protein sequence ID" value="ENSACIP00000019143.1"/>
    <property type="gene ID" value="ENSACIG00000014923.1"/>
</dbReference>
<proteinExistence type="predicted"/>
<evidence type="ECO:0000313" key="2">
    <source>
        <dbReference type="Ensembl" id="ENSACIP00000019143.1"/>
    </source>
</evidence>
<protein>
    <recommendedName>
        <fullName evidence="1">PAR14-like first RRM domain-containing protein</fullName>
    </recommendedName>
</protein>
<sequence>MEGPPVTVEGDWSPAQTKTLKNKLQIYFQSKKKSSGGDCRVEAEEGAPRAAVYFSSEEVRARVLARKNHEIILDNKTIKLRLSSEPVSPV</sequence>
<feature type="domain" description="PAR14-like first RRM" evidence="1">
    <location>
        <begin position="6"/>
        <end position="82"/>
    </location>
</feature>
<evidence type="ECO:0000259" key="1">
    <source>
        <dbReference type="Pfam" id="PF23222"/>
    </source>
</evidence>
<dbReference type="Gene3D" id="3.30.70.330">
    <property type="match status" value="1"/>
</dbReference>
<reference evidence="2" key="1">
    <citation type="submission" date="2025-08" db="UniProtKB">
        <authorList>
            <consortium name="Ensembl"/>
        </authorList>
    </citation>
    <scope>IDENTIFICATION</scope>
</reference>
<dbReference type="Proteomes" id="UP000261340">
    <property type="component" value="Unplaced"/>
</dbReference>
<dbReference type="AlphaFoldDB" id="A0A3Q0SBL7"/>
<organism evidence="2 3">
    <name type="scientific">Amphilophus citrinellus</name>
    <name type="common">Midas cichlid</name>
    <name type="synonym">Cichlasoma citrinellum</name>
    <dbReference type="NCBI Taxonomy" id="61819"/>
    <lineage>
        <taxon>Eukaryota</taxon>
        <taxon>Metazoa</taxon>
        <taxon>Chordata</taxon>
        <taxon>Craniata</taxon>
        <taxon>Vertebrata</taxon>
        <taxon>Euteleostomi</taxon>
        <taxon>Actinopterygii</taxon>
        <taxon>Neopterygii</taxon>
        <taxon>Teleostei</taxon>
        <taxon>Neoteleostei</taxon>
        <taxon>Acanthomorphata</taxon>
        <taxon>Ovalentaria</taxon>
        <taxon>Cichlomorphae</taxon>
        <taxon>Cichliformes</taxon>
        <taxon>Cichlidae</taxon>
        <taxon>New World cichlids</taxon>
        <taxon>Cichlasomatinae</taxon>
        <taxon>Heroini</taxon>
        <taxon>Amphilophus</taxon>
    </lineage>
</organism>
<dbReference type="OMA" id="MEECPPV"/>
<dbReference type="GeneTree" id="ENSGT00940000154311"/>
<accession>A0A3Q0SBL7</accession>
<dbReference type="InterPro" id="IPR057051">
    <property type="entry name" value="PARP14_RPM_1"/>
</dbReference>
<keyword evidence="3" id="KW-1185">Reference proteome</keyword>
<name>A0A3Q0SBL7_AMPCI</name>
<dbReference type="Pfam" id="PF23222">
    <property type="entry name" value="RRM_PARP14_1"/>
    <property type="match status" value="1"/>
</dbReference>